<keyword evidence="8" id="KW-1185">Reference proteome</keyword>
<dbReference type="Pfam" id="PF03567">
    <property type="entry name" value="Sulfotransfer_2"/>
    <property type="match status" value="1"/>
</dbReference>
<dbReference type="InterPro" id="IPR027417">
    <property type="entry name" value="P-loop_NTPase"/>
</dbReference>
<evidence type="ECO:0000313" key="8">
    <source>
        <dbReference type="Proteomes" id="UP000683507"/>
    </source>
</evidence>
<dbReference type="InterPro" id="IPR010635">
    <property type="entry name" value="Heparan_SO4-6-sulfoTrfase"/>
</dbReference>
<evidence type="ECO:0000313" key="7">
    <source>
        <dbReference type="EMBL" id="CAG5079716.1"/>
    </source>
</evidence>
<keyword evidence="5" id="KW-0472">Membrane</keyword>
<reference evidence="7" key="1">
    <citation type="submission" date="2021-04" db="EMBL/GenBank/DDBJ databases">
        <authorList>
            <person name="Rodrigo-Torres L."/>
            <person name="Arahal R. D."/>
            <person name="Lucena T."/>
        </authorList>
    </citation>
    <scope>NUCLEOTIDE SEQUENCE</scope>
    <source>
        <strain evidence="7">AS29M-1</strain>
    </source>
</reference>
<evidence type="ECO:0000256" key="3">
    <source>
        <dbReference type="ARBA" id="ARBA00022692"/>
    </source>
</evidence>
<dbReference type="GO" id="GO:0016020">
    <property type="term" value="C:membrane"/>
    <property type="evidence" value="ECO:0007669"/>
    <property type="project" value="UniProtKB-SubCell"/>
</dbReference>
<dbReference type="PANTHER" id="PTHR12812">
    <property type="entry name" value="HEPARAN SULFATE 6-O-SULFOTRANSFERASE 3"/>
    <property type="match status" value="1"/>
</dbReference>
<dbReference type="GO" id="GO:0017095">
    <property type="term" value="F:heparan sulfate 6-sulfotransferase activity"/>
    <property type="evidence" value="ECO:0007669"/>
    <property type="project" value="TreeGrafter"/>
</dbReference>
<keyword evidence="2" id="KW-0808">Transferase</keyword>
<protein>
    <recommendedName>
        <fullName evidence="9">Sulfotransferase family protein</fullName>
    </recommendedName>
</protein>
<evidence type="ECO:0000256" key="5">
    <source>
        <dbReference type="ARBA" id="ARBA00023136"/>
    </source>
</evidence>
<evidence type="ECO:0000256" key="1">
    <source>
        <dbReference type="ARBA" id="ARBA00004167"/>
    </source>
</evidence>
<name>A0A916JLB6_9FLAO</name>
<dbReference type="Gene3D" id="3.40.50.300">
    <property type="entry name" value="P-loop containing nucleotide triphosphate hydrolases"/>
    <property type="match status" value="1"/>
</dbReference>
<dbReference type="EMBL" id="OU015584">
    <property type="protein sequence ID" value="CAG5079716.1"/>
    <property type="molecule type" value="Genomic_DNA"/>
</dbReference>
<evidence type="ECO:0000256" key="4">
    <source>
        <dbReference type="ARBA" id="ARBA00022989"/>
    </source>
</evidence>
<evidence type="ECO:0000256" key="6">
    <source>
        <dbReference type="ARBA" id="ARBA00023180"/>
    </source>
</evidence>
<organism evidence="7 8">
    <name type="scientific">Parvicella tangerina</name>
    <dbReference type="NCBI Taxonomy" id="2829795"/>
    <lineage>
        <taxon>Bacteria</taxon>
        <taxon>Pseudomonadati</taxon>
        <taxon>Bacteroidota</taxon>
        <taxon>Flavobacteriia</taxon>
        <taxon>Flavobacteriales</taxon>
        <taxon>Parvicellaceae</taxon>
        <taxon>Parvicella</taxon>
    </lineage>
</organism>
<dbReference type="AlphaFoldDB" id="A0A916JLB6"/>
<dbReference type="RefSeq" id="WP_258541250.1">
    <property type="nucleotide sequence ID" value="NZ_OU015584.1"/>
</dbReference>
<proteinExistence type="predicted"/>
<gene>
    <name evidence="7" type="ORF">CRYO30217_01031</name>
</gene>
<keyword evidence="6" id="KW-0325">Glycoprotein</keyword>
<sequence length="250" mass="29139">MKKKTFFLHIPKTAGSTLRAVFKRNYGDAFELIPGNDPVDGLTKAKESNSWKRKELIWLHGDWESCNGADVLTMLREPIARMESFYYYVKSQPDHYLHKFCAENDAIRFFEEAETLETHNGQCRILAGYGGYHGMNAGRNDEVRGQELLNVARKNLFEQTIAFGLQSRFVDSLMVFEKKLNWQRGIKFNTVNKRASSYKTSSLNKKELDCVKRLNALDIELYEEAEEQFQEQFDKVKSTFRIMKYKLTGR</sequence>
<keyword evidence="4" id="KW-1133">Transmembrane helix</keyword>
<dbReference type="Proteomes" id="UP000683507">
    <property type="component" value="Chromosome"/>
</dbReference>
<evidence type="ECO:0008006" key="9">
    <source>
        <dbReference type="Google" id="ProtNLM"/>
    </source>
</evidence>
<dbReference type="SUPFAM" id="SSF52540">
    <property type="entry name" value="P-loop containing nucleoside triphosphate hydrolases"/>
    <property type="match status" value="1"/>
</dbReference>
<comment type="subcellular location">
    <subcellularLocation>
        <location evidence="1">Membrane</location>
        <topology evidence="1">Single-pass membrane protein</topology>
    </subcellularLocation>
</comment>
<dbReference type="KEGG" id="ptan:CRYO30217_01031"/>
<dbReference type="InterPro" id="IPR005331">
    <property type="entry name" value="Sulfotransferase"/>
</dbReference>
<evidence type="ECO:0000256" key="2">
    <source>
        <dbReference type="ARBA" id="ARBA00022679"/>
    </source>
</evidence>
<keyword evidence="3" id="KW-0812">Transmembrane</keyword>
<dbReference type="PANTHER" id="PTHR12812:SF0">
    <property type="entry name" value="HEPARAN-SULFATE 6-O-SULFOTRANSFERASE"/>
    <property type="match status" value="1"/>
</dbReference>
<accession>A0A916JLB6</accession>